<dbReference type="Pfam" id="PF16126">
    <property type="entry name" value="DUF4838"/>
    <property type="match status" value="1"/>
</dbReference>
<sequence>MFRFNIILISLFLGMLGCQPSYSQLRAKGFLISDDGTTEGERWASYLFTHLQKRSENKKVILRMRQEENPPQGYFHLHIQVNPELPFDYEIKNGKAALNLSAKDNRTMLWLIYQLIDRIGEANDYIQNEDLPPAYIDFKDQARNFDFSYREPHYQPNTDSDYAGILGTNQLDADWGIWGHNLSKLVEKREASHAKLDGKPMPEQLCFSSPDLLEQTKAYIVDNYGDGGLGHGNHFMLAPEDNAIAFTCEACTAAGNKVGDASAAVFAFLGKISALFPNHQFFTTVYGTVKSPPKGKLPSNVGVLLSTIDLPKGVSFKDAKEFNVFKKKVNTWTLKSSKLYLWDYSMNFDDYLTVQPSLLSMQAQWKDFKALGIKGIFLNASGYDYSSLDDVKTYVAAALMNDVDLPVEQLLRAYLHRFYPKSASILALYLIDQEKQSFQGKGYGMYAGFADIQKTYLLADRFANSYKELEKLLPQVTGLERKKLQKLLLGMGFSKLQLAYQKGLESGGAFEIKNDQVRVKADILKIVEDLRAGFSANGIKMYKEADGDISNYLVAWKSYSGWGQQRNRLTASQVKWIQPGDNNKEALHTCLNGILGFPQDYQQGWFTSNEDIAFEVNFNDLQGTKGMFIRFLVNEKHRFNVPTTIEIHQSGKLINKLKFGLIKEEESPVKEIVIPFQGVDLSKPLLVRIQKASEENKRLAIDELQILH</sequence>
<accession>A0ABU8I4M4</accession>
<keyword evidence="2" id="KW-1185">Reference proteome</keyword>
<dbReference type="InterPro" id="IPR032287">
    <property type="entry name" value="DUF4838"/>
</dbReference>
<reference evidence="1 2" key="1">
    <citation type="submission" date="2024-01" db="EMBL/GenBank/DDBJ databases">
        <title>Sphingobacterium tenebrionis sp. nov., a novel endophyte isolated from tenebrio molitor intestines.</title>
        <authorList>
            <person name="Zhang C."/>
        </authorList>
    </citation>
    <scope>NUCLEOTIDE SEQUENCE [LARGE SCALE GENOMIC DNA]</scope>
    <source>
        <strain evidence="1 2">PU5-4</strain>
    </source>
</reference>
<gene>
    <name evidence="1" type="ORF">VJ786_06010</name>
</gene>
<comment type="caution">
    <text evidence="1">The sequence shown here is derived from an EMBL/GenBank/DDBJ whole genome shotgun (WGS) entry which is preliminary data.</text>
</comment>
<name>A0ABU8I4M4_9SPHI</name>
<evidence type="ECO:0000313" key="1">
    <source>
        <dbReference type="EMBL" id="MEI5984453.1"/>
    </source>
</evidence>
<dbReference type="EMBL" id="JAYLLN010000010">
    <property type="protein sequence ID" value="MEI5984453.1"/>
    <property type="molecule type" value="Genomic_DNA"/>
</dbReference>
<proteinExistence type="predicted"/>
<dbReference type="PROSITE" id="PS51257">
    <property type="entry name" value="PROKAR_LIPOPROTEIN"/>
    <property type="match status" value="1"/>
</dbReference>
<dbReference type="PANTHER" id="PTHR47406:SF2">
    <property type="entry name" value="ALPHA GLUCURONIDASE N-TERMINAL DOMAIN-CONTAINING PROTEIN"/>
    <property type="match status" value="1"/>
</dbReference>
<dbReference type="PANTHER" id="PTHR47406">
    <property type="entry name" value="COAGULATION FACTOR 5/8 TYPE, C-TERMINAL"/>
    <property type="match status" value="1"/>
</dbReference>
<organism evidence="1 2">
    <name type="scientific">Sphingobacterium tenebrionis</name>
    <dbReference type="NCBI Taxonomy" id="3111775"/>
    <lineage>
        <taxon>Bacteria</taxon>
        <taxon>Pseudomonadati</taxon>
        <taxon>Bacteroidota</taxon>
        <taxon>Sphingobacteriia</taxon>
        <taxon>Sphingobacteriales</taxon>
        <taxon>Sphingobacteriaceae</taxon>
        <taxon>Sphingobacterium</taxon>
    </lineage>
</organism>
<dbReference type="RefSeq" id="WP_167554231.1">
    <property type="nucleotide sequence ID" value="NZ_JAYLLN010000010.1"/>
</dbReference>
<evidence type="ECO:0000313" key="2">
    <source>
        <dbReference type="Proteomes" id="UP001363035"/>
    </source>
</evidence>
<dbReference type="Proteomes" id="UP001363035">
    <property type="component" value="Unassembled WGS sequence"/>
</dbReference>
<protein>
    <submittedName>
        <fullName evidence="1">DUF4838 domain-containing protein</fullName>
    </submittedName>
</protein>